<organism evidence="1 2">
    <name type="scientific">Elysia crispata</name>
    <name type="common">lettuce slug</name>
    <dbReference type="NCBI Taxonomy" id="231223"/>
    <lineage>
        <taxon>Eukaryota</taxon>
        <taxon>Metazoa</taxon>
        <taxon>Spiralia</taxon>
        <taxon>Lophotrochozoa</taxon>
        <taxon>Mollusca</taxon>
        <taxon>Gastropoda</taxon>
        <taxon>Heterobranchia</taxon>
        <taxon>Euthyneura</taxon>
        <taxon>Panpulmonata</taxon>
        <taxon>Sacoglossa</taxon>
        <taxon>Placobranchoidea</taxon>
        <taxon>Plakobranchidae</taxon>
        <taxon>Elysia</taxon>
    </lineage>
</organism>
<dbReference type="Proteomes" id="UP001283361">
    <property type="component" value="Unassembled WGS sequence"/>
</dbReference>
<evidence type="ECO:0000313" key="1">
    <source>
        <dbReference type="EMBL" id="KAK3747731.1"/>
    </source>
</evidence>
<dbReference type="AlphaFoldDB" id="A0AAE0YK21"/>
<name>A0AAE0YK21_9GAST</name>
<reference evidence="1" key="1">
    <citation type="journal article" date="2023" name="G3 (Bethesda)">
        <title>A reference genome for the long-term kleptoplast-retaining sea slug Elysia crispata morphotype clarki.</title>
        <authorList>
            <person name="Eastman K.E."/>
            <person name="Pendleton A.L."/>
            <person name="Shaikh M.A."/>
            <person name="Suttiyut T."/>
            <person name="Ogas R."/>
            <person name="Tomko P."/>
            <person name="Gavelis G."/>
            <person name="Widhalm J.R."/>
            <person name="Wisecaver J.H."/>
        </authorList>
    </citation>
    <scope>NUCLEOTIDE SEQUENCE</scope>
    <source>
        <strain evidence="1">ECLA1</strain>
    </source>
</reference>
<keyword evidence="2" id="KW-1185">Reference proteome</keyword>
<comment type="caution">
    <text evidence="1">The sequence shown here is derived from an EMBL/GenBank/DDBJ whole genome shotgun (WGS) entry which is preliminary data.</text>
</comment>
<evidence type="ECO:0000313" key="2">
    <source>
        <dbReference type="Proteomes" id="UP001283361"/>
    </source>
</evidence>
<proteinExistence type="predicted"/>
<accession>A0AAE0YK21</accession>
<gene>
    <name evidence="1" type="ORF">RRG08_024878</name>
</gene>
<sequence length="157" mass="17831">MSGAESIRLNLRVTRFFMFLTSSIKYTSWRQEEHQGVKLLGLGAEQIDLSLDQSTRSTKLYQTSKNFSQRAVPALAGQWLPPVRARARSGVRIVSVGQGRPVCGCVWMCVDVCGTRSECLVYQFIPGAALWFVYQRRYRLPLVRLQDLETVRTKATL</sequence>
<protein>
    <submittedName>
        <fullName evidence="1">Uncharacterized protein</fullName>
    </submittedName>
</protein>
<dbReference type="EMBL" id="JAWDGP010006075">
    <property type="protein sequence ID" value="KAK3747731.1"/>
    <property type="molecule type" value="Genomic_DNA"/>
</dbReference>